<proteinExistence type="predicted"/>
<reference evidence="2 3" key="1">
    <citation type="submission" date="2020-08" db="EMBL/GenBank/DDBJ databases">
        <title>A Genomic Blueprint of the Chicken Gut Microbiome.</title>
        <authorList>
            <person name="Gilroy R."/>
            <person name="Ravi A."/>
            <person name="Getino M."/>
            <person name="Pursley I."/>
            <person name="Horton D.L."/>
            <person name="Alikhan N.-F."/>
            <person name="Baker D."/>
            <person name="Gharbi K."/>
            <person name="Hall N."/>
            <person name="Watson M."/>
            <person name="Adriaenssens E.M."/>
            <person name="Foster-Nyarko E."/>
            <person name="Jarju S."/>
            <person name="Secka A."/>
            <person name="Antonio M."/>
            <person name="Oren A."/>
            <person name="Chaudhuri R."/>
            <person name="La Ragione R.M."/>
            <person name="Hildebrand F."/>
            <person name="Pallen M.J."/>
        </authorList>
    </citation>
    <scope>NUCLEOTIDE SEQUENCE [LARGE SCALE GENOMIC DNA]</scope>
    <source>
        <strain evidence="2 3">Sa2BVA5</strain>
    </source>
</reference>
<accession>A0ABR8T9R3</accession>
<gene>
    <name evidence="2" type="ORF">H9644_05360</name>
</gene>
<name>A0ABR8T9R3_9ESCH</name>
<protein>
    <submittedName>
        <fullName evidence="2">Ash family protein</fullName>
    </submittedName>
</protein>
<dbReference type="Proteomes" id="UP000605603">
    <property type="component" value="Unassembled WGS sequence"/>
</dbReference>
<evidence type="ECO:0000313" key="3">
    <source>
        <dbReference type="Proteomes" id="UP000605603"/>
    </source>
</evidence>
<organism evidence="2 3">
    <name type="scientific">Escherichia whittamii</name>
    <dbReference type="NCBI Taxonomy" id="2762229"/>
    <lineage>
        <taxon>Bacteria</taxon>
        <taxon>Pseudomonadati</taxon>
        <taxon>Pseudomonadota</taxon>
        <taxon>Gammaproteobacteria</taxon>
        <taxon>Enterobacterales</taxon>
        <taxon>Enterobacteriaceae</taxon>
        <taxon>Escherichia</taxon>
    </lineage>
</organism>
<evidence type="ECO:0000313" key="2">
    <source>
        <dbReference type="EMBL" id="MBD7972462.1"/>
    </source>
</evidence>
<keyword evidence="3" id="KW-1185">Reference proteome</keyword>
<feature type="region of interest" description="Disordered" evidence="1">
    <location>
        <begin position="1"/>
        <end position="43"/>
    </location>
</feature>
<sequence length="93" mass="9852">MCRAHGYTSMAGRAGASQDAPVSMRPVRSTPSGSATREIDLSVGGNKHYSSEVALWLQSSPLTAIYSIYYPFPLTLPRTSPSLPTTAPASPKP</sequence>
<dbReference type="EMBL" id="JACSQI010000002">
    <property type="protein sequence ID" value="MBD7972462.1"/>
    <property type="molecule type" value="Genomic_DNA"/>
</dbReference>
<comment type="caution">
    <text evidence="2">The sequence shown here is derived from an EMBL/GenBank/DDBJ whole genome shotgun (WGS) entry which is preliminary data.</text>
</comment>
<evidence type="ECO:0000256" key="1">
    <source>
        <dbReference type="SAM" id="MobiDB-lite"/>
    </source>
</evidence>